<protein>
    <submittedName>
        <fullName evidence="2">Uncharacterized protein</fullName>
    </submittedName>
</protein>
<accession>A0A9Q6ZC52</accession>
<evidence type="ECO:0000313" key="2">
    <source>
        <dbReference type="EMBL" id="QQT98554.1"/>
    </source>
</evidence>
<dbReference type="RefSeq" id="WP_002985435.1">
    <property type="nucleotide sequence ID" value="NZ_CP068108.1"/>
</dbReference>
<dbReference type="OrthoDB" id="1099872at2"/>
<dbReference type="Proteomes" id="UP000596202">
    <property type="component" value="Chromosome"/>
</dbReference>
<dbReference type="AlphaFoldDB" id="A0A9Q6ZC52"/>
<dbReference type="EMBL" id="CP068108">
    <property type="protein sequence ID" value="QQT98554.1"/>
    <property type="molecule type" value="Genomic_DNA"/>
</dbReference>
<feature type="transmembrane region" description="Helical" evidence="1">
    <location>
        <begin position="42"/>
        <end position="65"/>
    </location>
</feature>
<keyword evidence="1" id="KW-0812">Transmembrane</keyword>
<feature type="transmembrane region" description="Helical" evidence="1">
    <location>
        <begin position="12"/>
        <end position="36"/>
    </location>
</feature>
<gene>
    <name evidence="2" type="ORF">I6I88_09965</name>
</gene>
<dbReference type="GeneID" id="93527982"/>
<evidence type="ECO:0000256" key="1">
    <source>
        <dbReference type="SAM" id="Phobius"/>
    </source>
</evidence>
<organism evidence="2 3">
    <name type="scientific">Myroides odoratus</name>
    <name type="common">Flavobacterium odoratum</name>
    <dbReference type="NCBI Taxonomy" id="256"/>
    <lineage>
        <taxon>Bacteria</taxon>
        <taxon>Pseudomonadati</taxon>
        <taxon>Bacteroidota</taxon>
        <taxon>Flavobacteriia</taxon>
        <taxon>Flavobacteriales</taxon>
        <taxon>Flavobacteriaceae</taxon>
        <taxon>Myroides</taxon>
    </lineage>
</organism>
<proteinExistence type="predicted"/>
<sequence>MRKTFCKSKAKYRFIKFFAFMVVALALFGTALMLLWNWLMPSIFGLTTIDFWQAIGLFVLARLLFSGKEFRRGGGGSSEHRGFGRHADLKREKWMKMSFQERREWFKKRGFNRGFGFHTPHAFDSAFTKDENDTAGNE</sequence>
<reference evidence="2 3" key="1">
    <citation type="submission" date="2021-01" db="EMBL/GenBank/DDBJ databases">
        <title>FDA dAtabase for Regulatory Grade micrObial Sequences (FDA-ARGOS): Supporting development and validation of Infectious Disease Dx tests.</title>
        <authorList>
            <person name="Sproer C."/>
            <person name="Gronow S."/>
            <person name="Severitt S."/>
            <person name="Schroder I."/>
            <person name="Tallon L."/>
            <person name="Sadzewicz L."/>
            <person name="Zhao X."/>
            <person name="Boylan J."/>
            <person name="Ott S."/>
            <person name="Bowen H."/>
            <person name="Vavikolanu K."/>
            <person name="Mehta A."/>
            <person name="Aluvathingal J."/>
            <person name="Nadendla S."/>
            <person name="Lowell S."/>
            <person name="Myers T."/>
            <person name="Yan Y."/>
            <person name="Sichtig H."/>
        </authorList>
    </citation>
    <scope>NUCLEOTIDE SEQUENCE [LARGE SCALE GENOMIC DNA]</scope>
    <source>
        <strain evidence="2 3">FDAARGOS_1131</strain>
    </source>
</reference>
<keyword evidence="1" id="KW-0472">Membrane</keyword>
<evidence type="ECO:0000313" key="3">
    <source>
        <dbReference type="Proteomes" id="UP000596202"/>
    </source>
</evidence>
<name>A0A9Q6ZC52_MYROD</name>
<keyword evidence="1" id="KW-1133">Transmembrane helix</keyword>